<keyword evidence="5" id="KW-0067">ATP-binding</keyword>
<sequence length="460" mass="52348">MSHSLAKKFDKIVSKLGSKHKDAKSNGNETNVDDTAADGSGEVHYESTPKLKGHASGSGKSDQIYPTEGAPPVQVILNDLKDSPFKVLLTHVPMGTGPSSSNSSSSSGGISSECYKQAREEFDKRYVSPAVFQLVYRDFQISRPLGRGAFGSVKEVKCVRDPIPDYLQVTNPADSTVKSQRIALKIINKKSAHKMKQEEHVVNEKRILQALNFPFIIRFYFSFKDNANLYIGLELIEGGELFRHLRDCERFDEKKAKFYASQIILALEYLHLLGIVYRDLKPENLLIDRYGYIKMCDFGFAKKIDRGKAYTLCGTPEFLAPEIILGRGYNMGVDYWALGVLIYEMNAGNSPFWDADQQKIYHKIINAKFRPRSFFSDNLIDVIKGLLQKDLTKRLGLMFNGINDIKKHAWFRDIDWLQIFLKKLRAPWVPDIRANNFPDAEDEEPARSSINLFEKEFQDF</sequence>
<keyword evidence="2" id="KW-0808">Transferase</keyword>
<evidence type="ECO:0000259" key="7">
    <source>
        <dbReference type="PROSITE" id="PS50011"/>
    </source>
</evidence>
<dbReference type="EMBL" id="CAJNOJ010000191">
    <property type="protein sequence ID" value="CAF1268290.1"/>
    <property type="molecule type" value="Genomic_DNA"/>
</dbReference>
<dbReference type="GO" id="GO:0004691">
    <property type="term" value="F:cAMP-dependent protein kinase activity"/>
    <property type="evidence" value="ECO:0007669"/>
    <property type="project" value="TreeGrafter"/>
</dbReference>
<dbReference type="Pfam" id="PF00069">
    <property type="entry name" value="Pkinase"/>
    <property type="match status" value="1"/>
</dbReference>
<evidence type="ECO:0000256" key="3">
    <source>
        <dbReference type="ARBA" id="ARBA00022741"/>
    </source>
</evidence>
<evidence type="ECO:0000256" key="4">
    <source>
        <dbReference type="ARBA" id="ARBA00022777"/>
    </source>
</evidence>
<dbReference type="Proteomes" id="UP000663852">
    <property type="component" value="Unassembled WGS sequence"/>
</dbReference>
<evidence type="ECO:0000313" key="9">
    <source>
        <dbReference type="EMBL" id="CAF1268290.1"/>
    </source>
</evidence>
<dbReference type="Gene3D" id="3.30.200.20">
    <property type="entry name" value="Phosphorylase Kinase, domain 1"/>
    <property type="match status" value="1"/>
</dbReference>
<feature type="region of interest" description="Disordered" evidence="6">
    <location>
        <begin position="16"/>
        <end position="69"/>
    </location>
</feature>
<accession>A0A815BCP5</accession>
<dbReference type="SUPFAM" id="SSF56112">
    <property type="entry name" value="Protein kinase-like (PK-like)"/>
    <property type="match status" value="1"/>
</dbReference>
<evidence type="ECO:0000256" key="2">
    <source>
        <dbReference type="ARBA" id="ARBA00022679"/>
    </source>
</evidence>
<feature type="domain" description="Protein kinase" evidence="7">
    <location>
        <begin position="139"/>
        <end position="411"/>
    </location>
</feature>
<dbReference type="GO" id="GO:0005634">
    <property type="term" value="C:nucleus"/>
    <property type="evidence" value="ECO:0007669"/>
    <property type="project" value="TreeGrafter"/>
</dbReference>
<dbReference type="SMART" id="SM00220">
    <property type="entry name" value="S_TKc"/>
    <property type="match status" value="1"/>
</dbReference>
<evidence type="ECO:0000256" key="5">
    <source>
        <dbReference type="ARBA" id="ARBA00022840"/>
    </source>
</evidence>
<dbReference type="OrthoDB" id="354826at2759"/>
<gene>
    <name evidence="9" type="ORF">EDS130_LOCUS28890</name>
</gene>
<evidence type="ECO:0000256" key="6">
    <source>
        <dbReference type="SAM" id="MobiDB-lite"/>
    </source>
</evidence>
<evidence type="ECO:0000259" key="8">
    <source>
        <dbReference type="PROSITE" id="PS51285"/>
    </source>
</evidence>
<dbReference type="InterPro" id="IPR008271">
    <property type="entry name" value="Ser/Thr_kinase_AS"/>
</dbReference>
<dbReference type="GO" id="GO:0005524">
    <property type="term" value="F:ATP binding"/>
    <property type="evidence" value="ECO:0007669"/>
    <property type="project" value="UniProtKB-KW"/>
</dbReference>
<dbReference type="FunFam" id="1.10.510.10:FF:000005">
    <property type="entry name" value="cAMP-dependent protein kinase catalytic subunit alpha"/>
    <property type="match status" value="1"/>
</dbReference>
<evidence type="ECO:0000313" key="10">
    <source>
        <dbReference type="Proteomes" id="UP000663852"/>
    </source>
</evidence>
<dbReference type="GO" id="GO:0005952">
    <property type="term" value="C:cAMP-dependent protein kinase complex"/>
    <property type="evidence" value="ECO:0007669"/>
    <property type="project" value="TreeGrafter"/>
</dbReference>
<dbReference type="PROSITE" id="PS51285">
    <property type="entry name" value="AGC_KINASE_CTER"/>
    <property type="match status" value="1"/>
</dbReference>
<dbReference type="AlphaFoldDB" id="A0A815BCP5"/>
<dbReference type="Gene3D" id="1.10.510.10">
    <property type="entry name" value="Transferase(Phosphotransferase) domain 1"/>
    <property type="match status" value="1"/>
</dbReference>
<keyword evidence="1" id="KW-0723">Serine/threonine-protein kinase</keyword>
<comment type="caution">
    <text evidence="9">The sequence shown here is derived from an EMBL/GenBank/DDBJ whole genome shotgun (WGS) entry which is preliminary data.</text>
</comment>
<dbReference type="PANTHER" id="PTHR24353:SF152">
    <property type="entry name" value="UT01108P-RELATED"/>
    <property type="match status" value="1"/>
</dbReference>
<name>A0A815BCP5_ADIRI</name>
<evidence type="ECO:0000256" key="1">
    <source>
        <dbReference type="ARBA" id="ARBA00022527"/>
    </source>
</evidence>
<dbReference type="PROSITE" id="PS50011">
    <property type="entry name" value="PROTEIN_KINASE_DOM"/>
    <property type="match status" value="1"/>
</dbReference>
<keyword evidence="4" id="KW-0418">Kinase</keyword>
<dbReference type="PROSITE" id="PS00108">
    <property type="entry name" value="PROTEIN_KINASE_ST"/>
    <property type="match status" value="1"/>
</dbReference>
<keyword evidence="3" id="KW-0547">Nucleotide-binding</keyword>
<reference evidence="9" key="1">
    <citation type="submission" date="2021-02" db="EMBL/GenBank/DDBJ databases">
        <authorList>
            <person name="Nowell W R."/>
        </authorList>
    </citation>
    <scope>NUCLEOTIDE SEQUENCE</scope>
</reference>
<protein>
    <submittedName>
        <fullName evidence="9">Uncharacterized protein</fullName>
    </submittedName>
</protein>
<dbReference type="InterPro" id="IPR011009">
    <property type="entry name" value="Kinase-like_dom_sf"/>
</dbReference>
<dbReference type="InterPro" id="IPR000961">
    <property type="entry name" value="AGC-kinase_C"/>
</dbReference>
<feature type="domain" description="AGC-kinase C-terminal" evidence="8">
    <location>
        <begin position="412"/>
        <end position="460"/>
    </location>
</feature>
<dbReference type="GO" id="GO:0005829">
    <property type="term" value="C:cytosol"/>
    <property type="evidence" value="ECO:0007669"/>
    <property type="project" value="TreeGrafter"/>
</dbReference>
<proteinExistence type="predicted"/>
<organism evidence="9 10">
    <name type="scientific">Adineta ricciae</name>
    <name type="common">Rotifer</name>
    <dbReference type="NCBI Taxonomy" id="249248"/>
    <lineage>
        <taxon>Eukaryota</taxon>
        <taxon>Metazoa</taxon>
        <taxon>Spiralia</taxon>
        <taxon>Gnathifera</taxon>
        <taxon>Rotifera</taxon>
        <taxon>Eurotatoria</taxon>
        <taxon>Bdelloidea</taxon>
        <taxon>Adinetida</taxon>
        <taxon>Adinetidae</taxon>
        <taxon>Adineta</taxon>
    </lineage>
</organism>
<dbReference type="InterPro" id="IPR000719">
    <property type="entry name" value="Prot_kinase_dom"/>
</dbReference>
<dbReference type="PANTHER" id="PTHR24353">
    <property type="entry name" value="CYCLIC NUCLEOTIDE-DEPENDENT PROTEIN KINASE"/>
    <property type="match status" value="1"/>
</dbReference>